<accession>A0A9D1M410</accession>
<dbReference type="InterPro" id="IPR050367">
    <property type="entry name" value="APC_superfamily"/>
</dbReference>
<evidence type="ECO:0000313" key="8">
    <source>
        <dbReference type="Proteomes" id="UP000824107"/>
    </source>
</evidence>
<feature type="transmembrane region" description="Helical" evidence="6">
    <location>
        <begin position="49"/>
        <end position="68"/>
    </location>
</feature>
<dbReference type="GO" id="GO:0022857">
    <property type="term" value="F:transmembrane transporter activity"/>
    <property type="evidence" value="ECO:0007669"/>
    <property type="project" value="InterPro"/>
</dbReference>
<dbReference type="Gene3D" id="1.20.1740.10">
    <property type="entry name" value="Amino acid/polyamine transporter I"/>
    <property type="match status" value="1"/>
</dbReference>
<evidence type="ECO:0000256" key="2">
    <source>
        <dbReference type="ARBA" id="ARBA00022475"/>
    </source>
</evidence>
<protein>
    <submittedName>
        <fullName evidence="7">APC family permease</fullName>
    </submittedName>
</protein>
<dbReference type="PANTHER" id="PTHR42770">
    <property type="entry name" value="AMINO ACID TRANSPORTER-RELATED"/>
    <property type="match status" value="1"/>
</dbReference>
<evidence type="ECO:0000256" key="1">
    <source>
        <dbReference type="ARBA" id="ARBA00004651"/>
    </source>
</evidence>
<evidence type="ECO:0000256" key="6">
    <source>
        <dbReference type="SAM" id="Phobius"/>
    </source>
</evidence>
<feature type="transmembrane region" description="Helical" evidence="6">
    <location>
        <begin position="352"/>
        <end position="371"/>
    </location>
</feature>
<feature type="transmembrane region" description="Helical" evidence="6">
    <location>
        <begin position="195"/>
        <end position="220"/>
    </location>
</feature>
<feature type="transmembrane region" description="Helical" evidence="6">
    <location>
        <begin position="89"/>
        <end position="110"/>
    </location>
</feature>
<feature type="transmembrane region" description="Helical" evidence="6">
    <location>
        <begin position="284"/>
        <end position="308"/>
    </location>
</feature>
<sequence>MNFKTKFWPNRSEKYDMGLWSVIALGIGSVVGAGIFALLGQVIMSAGYWTYGAFAVAGTAALFSGYSYGELAARYPDAGGLTDYFRRAFSCKCVSGTLSLIYMLTSAVSISMMAKSFGIYFTALLKGTDYGWMTVNEFAAVLIVGLALLNMMSAGDVGRAEILLVTLKILILGSLIGAAMWNADLTLSNVLPQPTLMSFWGAIGVTFFAYAGYGVITNAAADVQHPKRTIRLGIYITILAVMALYMALAHVVLNFIPAADLEKNADTAVAVAADKLLGKWGYGLIYVAAVMAFVSGINATFFSIFRISRSLAEQGVLPKIYEKKFWKRGTYGNILTSAIVLLAAIFMDFSSIVNLSSGAYLVSYLGIFAANWHLRRETGSSKILILAGFGLMLFILTAFIVSIAVG</sequence>
<reference evidence="7" key="2">
    <citation type="journal article" date="2021" name="PeerJ">
        <title>Extensive microbial diversity within the chicken gut microbiome revealed by metagenomics and culture.</title>
        <authorList>
            <person name="Gilroy R."/>
            <person name="Ravi A."/>
            <person name="Getino M."/>
            <person name="Pursley I."/>
            <person name="Horton D.L."/>
            <person name="Alikhan N.F."/>
            <person name="Baker D."/>
            <person name="Gharbi K."/>
            <person name="Hall N."/>
            <person name="Watson M."/>
            <person name="Adriaenssens E.M."/>
            <person name="Foster-Nyarko E."/>
            <person name="Jarju S."/>
            <person name="Secka A."/>
            <person name="Antonio M."/>
            <person name="Oren A."/>
            <person name="Chaudhuri R.R."/>
            <person name="La Ragione R."/>
            <person name="Hildebrand F."/>
            <person name="Pallen M.J."/>
        </authorList>
    </citation>
    <scope>NUCLEOTIDE SEQUENCE</scope>
    <source>
        <strain evidence="7">ChiW3-316</strain>
    </source>
</reference>
<keyword evidence="3 6" id="KW-0812">Transmembrane</keyword>
<evidence type="ECO:0000256" key="4">
    <source>
        <dbReference type="ARBA" id="ARBA00022989"/>
    </source>
</evidence>
<dbReference type="Pfam" id="PF13520">
    <property type="entry name" value="AA_permease_2"/>
    <property type="match status" value="1"/>
</dbReference>
<reference evidence="7" key="1">
    <citation type="submission" date="2020-10" db="EMBL/GenBank/DDBJ databases">
        <authorList>
            <person name="Gilroy R."/>
        </authorList>
    </citation>
    <scope>NUCLEOTIDE SEQUENCE</scope>
    <source>
        <strain evidence="7">ChiW3-316</strain>
    </source>
</reference>
<comment type="caution">
    <text evidence="7">The sequence shown here is derived from an EMBL/GenBank/DDBJ whole genome shotgun (WGS) entry which is preliminary data.</text>
</comment>
<dbReference type="PIRSF" id="PIRSF006060">
    <property type="entry name" value="AA_transporter"/>
    <property type="match status" value="1"/>
</dbReference>
<organism evidence="7 8">
    <name type="scientific">Candidatus Scatocola faecipullorum</name>
    <dbReference type="NCBI Taxonomy" id="2840917"/>
    <lineage>
        <taxon>Bacteria</taxon>
        <taxon>Pseudomonadati</taxon>
        <taxon>Pseudomonadota</taxon>
        <taxon>Alphaproteobacteria</taxon>
        <taxon>Rhodospirillales</taxon>
        <taxon>Rhodospirillaceae</taxon>
        <taxon>Rhodospirillaceae incertae sedis</taxon>
        <taxon>Candidatus Scatocola</taxon>
    </lineage>
</organism>
<evidence type="ECO:0000256" key="5">
    <source>
        <dbReference type="ARBA" id="ARBA00023136"/>
    </source>
</evidence>
<dbReference type="Proteomes" id="UP000824107">
    <property type="component" value="Unassembled WGS sequence"/>
</dbReference>
<keyword evidence="5 6" id="KW-0472">Membrane</keyword>
<dbReference type="GO" id="GO:0005886">
    <property type="term" value="C:plasma membrane"/>
    <property type="evidence" value="ECO:0007669"/>
    <property type="project" value="UniProtKB-SubCell"/>
</dbReference>
<evidence type="ECO:0000256" key="3">
    <source>
        <dbReference type="ARBA" id="ARBA00022692"/>
    </source>
</evidence>
<dbReference type="EMBL" id="DVNC01000027">
    <property type="protein sequence ID" value="HIU53156.1"/>
    <property type="molecule type" value="Genomic_DNA"/>
</dbReference>
<proteinExistence type="predicted"/>
<feature type="transmembrane region" description="Helical" evidence="6">
    <location>
        <begin position="20"/>
        <end position="43"/>
    </location>
</feature>
<keyword evidence="2" id="KW-1003">Cell membrane</keyword>
<dbReference type="InterPro" id="IPR002293">
    <property type="entry name" value="AA/rel_permease1"/>
</dbReference>
<name>A0A9D1M410_9PROT</name>
<comment type="subcellular location">
    <subcellularLocation>
        <location evidence="1">Cell membrane</location>
        <topology evidence="1">Multi-pass membrane protein</topology>
    </subcellularLocation>
</comment>
<evidence type="ECO:0000313" key="7">
    <source>
        <dbReference type="EMBL" id="HIU53156.1"/>
    </source>
</evidence>
<feature type="transmembrane region" description="Helical" evidence="6">
    <location>
        <begin position="329"/>
        <end position="346"/>
    </location>
</feature>
<feature type="transmembrane region" description="Helical" evidence="6">
    <location>
        <begin position="232"/>
        <end position="256"/>
    </location>
</feature>
<dbReference type="PANTHER" id="PTHR42770:SF11">
    <property type="entry name" value="INNER MEMBRANE TRANSPORT PROTEIN YBAT"/>
    <property type="match status" value="1"/>
</dbReference>
<feature type="transmembrane region" description="Helical" evidence="6">
    <location>
        <begin position="383"/>
        <end position="405"/>
    </location>
</feature>
<keyword evidence="4 6" id="KW-1133">Transmembrane helix</keyword>
<gene>
    <name evidence="7" type="ORF">IAD20_03645</name>
</gene>
<feature type="transmembrane region" description="Helical" evidence="6">
    <location>
        <begin position="162"/>
        <end position="183"/>
    </location>
</feature>
<feature type="transmembrane region" description="Helical" evidence="6">
    <location>
        <begin position="130"/>
        <end position="150"/>
    </location>
</feature>
<dbReference type="AlphaFoldDB" id="A0A9D1M410"/>